<evidence type="ECO:0000256" key="3">
    <source>
        <dbReference type="ARBA" id="ARBA00004496"/>
    </source>
</evidence>
<dbReference type="Gene3D" id="3.40.140.10">
    <property type="entry name" value="Cytidine Deaminase, domain 2"/>
    <property type="match status" value="1"/>
</dbReference>
<evidence type="ECO:0000256" key="7">
    <source>
        <dbReference type="ARBA" id="ARBA00022723"/>
    </source>
</evidence>
<comment type="subcellular location">
    <subcellularLocation>
        <location evidence="3">Cytoplasm</location>
    </subcellularLocation>
    <subcellularLocation>
        <location evidence="2">Nucleus</location>
    </subcellularLocation>
</comment>
<keyword evidence="21" id="KW-1185">Reference proteome</keyword>
<dbReference type="RefSeq" id="XP_014567266.1">
    <property type="nucleotide sequence ID" value="XM_014711780.1"/>
</dbReference>
<evidence type="ECO:0000256" key="4">
    <source>
        <dbReference type="ARBA" id="ARBA00006576"/>
    </source>
</evidence>
<dbReference type="CDD" id="cd01285">
    <property type="entry name" value="nucleoside_deaminase"/>
    <property type="match status" value="1"/>
</dbReference>
<feature type="compositionally biased region" description="Low complexity" evidence="17">
    <location>
        <begin position="653"/>
        <end position="663"/>
    </location>
</feature>
<dbReference type="EMBL" id="BABT02000108">
    <property type="protein sequence ID" value="GAA96890.1"/>
    <property type="molecule type" value="Genomic_DNA"/>
</dbReference>
<dbReference type="InterPro" id="IPR036273">
    <property type="entry name" value="CRAL/TRIO_N_dom_sf"/>
</dbReference>
<dbReference type="GO" id="GO:0002100">
    <property type="term" value="P:tRNA wobble adenosine to inosine editing"/>
    <property type="evidence" value="ECO:0007669"/>
    <property type="project" value="InterPro"/>
</dbReference>
<keyword evidence="9" id="KW-0862">Zinc</keyword>
<comment type="catalytic activity">
    <reaction evidence="11">
        <text>cytosine + H2O + H(+) = uracil + NH4(+)</text>
        <dbReference type="Rhea" id="RHEA:20605"/>
        <dbReference type="ChEBI" id="CHEBI:15377"/>
        <dbReference type="ChEBI" id="CHEBI:15378"/>
        <dbReference type="ChEBI" id="CHEBI:16040"/>
        <dbReference type="ChEBI" id="CHEBI:17568"/>
        <dbReference type="ChEBI" id="CHEBI:28938"/>
        <dbReference type="EC" id="3.5.4.1"/>
    </reaction>
</comment>
<dbReference type="PROSITE" id="PS50191">
    <property type="entry name" value="CRAL_TRIO"/>
    <property type="match status" value="1"/>
</dbReference>
<dbReference type="GO" id="GO:0005737">
    <property type="term" value="C:cytoplasm"/>
    <property type="evidence" value="ECO:0007669"/>
    <property type="project" value="UniProtKB-SubCell"/>
</dbReference>
<dbReference type="PANTHER" id="PTHR46590">
    <property type="entry name" value="PHOSPHATIDYLINOSITOL TRANSFER PROTEIN CSR1-RELATED"/>
    <property type="match status" value="1"/>
</dbReference>
<dbReference type="GO" id="GO:0046872">
    <property type="term" value="F:metal ion binding"/>
    <property type="evidence" value="ECO:0007669"/>
    <property type="project" value="UniProtKB-KW"/>
</dbReference>
<evidence type="ECO:0000256" key="17">
    <source>
        <dbReference type="SAM" id="MobiDB-lite"/>
    </source>
</evidence>
<dbReference type="InterPro" id="IPR052432">
    <property type="entry name" value="PITP/CRAL-TRIO"/>
</dbReference>
<comment type="cofactor">
    <cofactor evidence="1">
        <name>Zn(2+)</name>
        <dbReference type="ChEBI" id="CHEBI:29105"/>
    </cofactor>
</comment>
<feature type="region of interest" description="Disordered" evidence="17">
    <location>
        <begin position="247"/>
        <end position="285"/>
    </location>
</feature>
<comment type="caution">
    <text evidence="20">The sequence shown here is derived from an EMBL/GenBank/DDBJ whole genome shotgun (WGS) entry which is preliminary data.</text>
</comment>
<feature type="region of interest" description="Disordered" evidence="17">
    <location>
        <begin position="627"/>
        <end position="663"/>
    </location>
</feature>
<dbReference type="Pfam" id="PF00650">
    <property type="entry name" value="CRAL_TRIO"/>
    <property type="match status" value="1"/>
</dbReference>
<dbReference type="eggNOG" id="KOG1470">
    <property type="taxonomic scope" value="Eukaryota"/>
</dbReference>
<dbReference type="SUPFAM" id="SSF53927">
    <property type="entry name" value="Cytidine deaminase-like"/>
    <property type="match status" value="1"/>
</dbReference>
<comment type="subunit">
    <text evidence="5">Homodimer.</text>
</comment>
<dbReference type="InterPro" id="IPR011074">
    <property type="entry name" value="CRAL/TRIO_N_dom"/>
</dbReference>
<dbReference type="EC" id="3.5.4.1" evidence="14"/>
<evidence type="ECO:0000256" key="15">
    <source>
        <dbReference type="ARBA" id="ARBA00074321"/>
    </source>
</evidence>
<evidence type="ECO:0000256" key="6">
    <source>
        <dbReference type="ARBA" id="ARBA00022490"/>
    </source>
</evidence>
<feature type="compositionally biased region" description="Basic and acidic residues" evidence="17">
    <location>
        <begin position="274"/>
        <end position="285"/>
    </location>
</feature>
<feature type="domain" description="CRAL-TRIO" evidence="18">
    <location>
        <begin position="380"/>
        <end position="526"/>
    </location>
</feature>
<dbReference type="Proteomes" id="UP000009131">
    <property type="component" value="Unassembled WGS sequence"/>
</dbReference>
<dbReference type="SMART" id="SM01100">
    <property type="entry name" value="CRAL_TRIO_N"/>
    <property type="match status" value="1"/>
</dbReference>
<dbReference type="InterPro" id="IPR001251">
    <property type="entry name" value="CRAL-TRIO_dom"/>
</dbReference>
<keyword evidence="7" id="KW-0479">Metal-binding</keyword>
<dbReference type="eggNOG" id="KOG1018">
    <property type="taxonomic scope" value="Eukaryota"/>
</dbReference>
<organism evidence="20 21">
    <name type="scientific">Mixia osmundae (strain CBS 9802 / IAM 14324 / JCM 22182 / KY 12970)</name>
    <dbReference type="NCBI Taxonomy" id="764103"/>
    <lineage>
        <taxon>Eukaryota</taxon>
        <taxon>Fungi</taxon>
        <taxon>Dikarya</taxon>
        <taxon>Basidiomycota</taxon>
        <taxon>Pucciniomycotina</taxon>
        <taxon>Mixiomycetes</taxon>
        <taxon>Mixiales</taxon>
        <taxon>Mixiaceae</taxon>
        <taxon>Mixia</taxon>
    </lineage>
</organism>
<feature type="compositionally biased region" description="Basic and acidic residues" evidence="17">
    <location>
        <begin position="630"/>
        <end position="651"/>
    </location>
</feature>
<evidence type="ECO:0000256" key="1">
    <source>
        <dbReference type="ARBA" id="ARBA00001947"/>
    </source>
</evidence>
<dbReference type="AlphaFoldDB" id="G7E1X7"/>
<accession>G7E1X7</accession>
<evidence type="ECO:0000256" key="9">
    <source>
        <dbReference type="ARBA" id="ARBA00022833"/>
    </source>
</evidence>
<dbReference type="PANTHER" id="PTHR46590:SF1">
    <property type="entry name" value="PHOSPHATIDYLINOSITOL TRANSFER PROTEIN CSR1"/>
    <property type="match status" value="1"/>
</dbReference>
<keyword evidence="6" id="KW-0963">Cytoplasm</keyword>
<dbReference type="InterPro" id="IPR036865">
    <property type="entry name" value="CRAL-TRIO_dom_sf"/>
</dbReference>
<dbReference type="FunCoup" id="G7E1X7">
    <property type="interactions" value="94"/>
</dbReference>
<evidence type="ECO:0000313" key="21">
    <source>
        <dbReference type="Proteomes" id="UP000009131"/>
    </source>
</evidence>
<dbReference type="FunFam" id="3.40.140.10:FF:000016">
    <property type="entry name" value="Cytosine deaminase"/>
    <property type="match status" value="1"/>
</dbReference>
<dbReference type="GO" id="GO:0005634">
    <property type="term" value="C:nucleus"/>
    <property type="evidence" value="ECO:0007669"/>
    <property type="project" value="UniProtKB-SubCell"/>
</dbReference>
<protein>
    <recommendedName>
        <fullName evidence="15">Cytosine deaminase</fullName>
        <ecNumber evidence="14">3.5.4.1</ecNumber>
    </recommendedName>
    <alternativeName>
        <fullName evidence="16">Cytosine aminohydrolase</fullName>
    </alternativeName>
</protein>
<dbReference type="SMART" id="SM00516">
    <property type="entry name" value="SEC14"/>
    <property type="match status" value="1"/>
</dbReference>
<evidence type="ECO:0000313" key="20">
    <source>
        <dbReference type="EMBL" id="GAA96890.1"/>
    </source>
</evidence>
<evidence type="ECO:0000256" key="10">
    <source>
        <dbReference type="ARBA" id="ARBA00023242"/>
    </source>
</evidence>
<feature type="compositionally biased region" description="Basic and acidic residues" evidence="17">
    <location>
        <begin position="703"/>
        <end position="746"/>
    </location>
</feature>
<dbReference type="GO" id="GO:0019858">
    <property type="term" value="P:cytosine metabolic process"/>
    <property type="evidence" value="ECO:0007669"/>
    <property type="project" value="UniProtKB-ARBA"/>
</dbReference>
<evidence type="ECO:0000256" key="2">
    <source>
        <dbReference type="ARBA" id="ARBA00004123"/>
    </source>
</evidence>
<comment type="function">
    <text evidence="12">Catalyzes the hydrolytic deamination of cytosine to uracil or 5-methylcytosine to thymine. Is involved in the pyrimidine salvage pathway, which allows the cell to utilize cytosine for pyrimidine nucleotide synthesis.</text>
</comment>
<reference evidence="20 21" key="2">
    <citation type="journal article" date="2012" name="Open Biol.">
        <title>Characteristics of nucleosomes and linker DNA regions on the genome of the basidiomycete Mixia osmundae revealed by mono- and dinucleosome mapping.</title>
        <authorList>
            <person name="Nishida H."/>
            <person name="Kondo S."/>
            <person name="Matsumoto T."/>
            <person name="Suzuki Y."/>
            <person name="Yoshikawa H."/>
            <person name="Taylor T.D."/>
            <person name="Sugiyama J."/>
        </authorList>
    </citation>
    <scope>NUCLEOTIDE SEQUENCE [LARGE SCALE GENOMIC DNA]</scope>
    <source>
        <strain evidence="21">CBS 9802 / IAM 14324 / JCM 22182 / KY 12970</strain>
    </source>
</reference>
<evidence type="ECO:0000256" key="8">
    <source>
        <dbReference type="ARBA" id="ARBA00022801"/>
    </source>
</evidence>
<dbReference type="PROSITE" id="PS51747">
    <property type="entry name" value="CYT_DCMP_DEAMINASES_2"/>
    <property type="match status" value="1"/>
</dbReference>
<dbReference type="GO" id="GO:0052717">
    <property type="term" value="F:tRNA-specific adenosine-34 deaminase activity"/>
    <property type="evidence" value="ECO:0007669"/>
    <property type="project" value="UniProtKB-EC"/>
</dbReference>
<dbReference type="Gene3D" id="3.40.525.10">
    <property type="entry name" value="CRAL-TRIO lipid binding domain"/>
    <property type="match status" value="1"/>
</dbReference>
<dbReference type="GO" id="GO:0004131">
    <property type="term" value="F:cytosine deaminase activity"/>
    <property type="evidence" value="ECO:0007669"/>
    <property type="project" value="UniProtKB-EC"/>
</dbReference>
<keyword evidence="10" id="KW-0539">Nucleus</keyword>
<evidence type="ECO:0000256" key="14">
    <source>
        <dbReference type="ARBA" id="ARBA00066550"/>
    </source>
</evidence>
<keyword evidence="8" id="KW-0378">Hydrolase</keyword>
<dbReference type="InterPro" id="IPR016193">
    <property type="entry name" value="Cytidine_deaminase-like"/>
</dbReference>
<evidence type="ECO:0000256" key="16">
    <source>
        <dbReference type="ARBA" id="ARBA00084039"/>
    </source>
</evidence>
<feature type="domain" description="CMP/dCMP-type deaminase" evidence="19">
    <location>
        <begin position="10"/>
        <end position="128"/>
    </location>
</feature>
<evidence type="ECO:0000256" key="5">
    <source>
        <dbReference type="ARBA" id="ARBA00011738"/>
    </source>
</evidence>
<dbReference type="Pfam" id="PF00383">
    <property type="entry name" value="dCMP_cyt_deam_1"/>
    <property type="match status" value="1"/>
</dbReference>
<sequence>MTSWDKSKETFNEFGLSVALAEARAGFDEGGIPIGAALIRSDGEIISKGRNQRVQLGSATRHGEIDCLERAGRLTASVYRDCTMFTTLSPCPMCSGAIILFGIKICVLGENETFMGGEKTLEQAGVSLVNANDQRCKDIMAAFIKAHPDVWNEDIGPIAWKICVRVGMVTAPSLNYHARSTCAHTERPALHSRQSRFVQRYIHIMSGPGEVSMEGRLGHLDEKQTKCLKEFWSKFLKLAKEGESPIAGVKASKQGAEDGQGDEKKGGAAAFGGKAKDDKAKDAQAAEKEKKELSALIGKHGSEKFHDAFWEFARGENPDALCLRFLRARKWDVDRAFMMMAAAVKWRIEEGVEEIRRLGEEGLCKEDGFQLQYDKGKSYIHGTDKNGRPVVFIHVAKHKPSEQSQKSLERFTIFNMETARTLMASSETFQGTLIFDMTGFGLSNMDWACVSFIVKCFEAYYPETLGLALIHKAPWVFQGIWKILGPLLDPVVRSKIDFTKNEAALEKYVDADHLKTAMGGQLDWDWHFNPPLPDENKAQSDETGKKERVGKWKEICKEWEETTQKWIDGDEKAGEKRSGALTKLYTIRCLEADPYVRGRTTYSRDGTEVGDGRVKWVYNGKTEEAGTSADDWRKDLGIEGKCPRNGGKEGDTGDSATSGEGGAAAAAAGAGGAAASKPNGTLAKVKSKTANAVSIVTPGPSNAEKEAEAKRVAEEKQKAAEEKRKKEEAAAQKKKEEEEAAKKREEEEQQQQANASYIAKTQSAVNGAATKATEVLSPLANKAADYVPAALGGDALKDATAPAEAK</sequence>
<comment type="pathway">
    <text evidence="13">Pyrimidine metabolism; UMP biosynthesis via salvage pathway; uracil from cytosine: step 1/1.</text>
</comment>
<dbReference type="CDD" id="cd00170">
    <property type="entry name" value="SEC14"/>
    <property type="match status" value="1"/>
</dbReference>
<dbReference type="InParanoid" id="G7E1X7"/>
<evidence type="ECO:0000259" key="19">
    <source>
        <dbReference type="PROSITE" id="PS51747"/>
    </source>
</evidence>
<evidence type="ECO:0000256" key="11">
    <source>
        <dbReference type="ARBA" id="ARBA00050113"/>
    </source>
</evidence>
<dbReference type="SUPFAM" id="SSF52087">
    <property type="entry name" value="CRAL/TRIO domain"/>
    <property type="match status" value="1"/>
</dbReference>
<dbReference type="HOGENOM" id="CLU_349522_0_0_1"/>
<dbReference type="InterPro" id="IPR002125">
    <property type="entry name" value="CMP_dCMP_dom"/>
</dbReference>
<feature type="region of interest" description="Disordered" evidence="17">
    <location>
        <begin position="694"/>
        <end position="756"/>
    </location>
</feature>
<dbReference type="OrthoDB" id="408702at2759"/>
<evidence type="ECO:0000259" key="18">
    <source>
        <dbReference type="PROSITE" id="PS50191"/>
    </source>
</evidence>
<dbReference type="Pfam" id="PF03765">
    <property type="entry name" value="CRAL_TRIO_N"/>
    <property type="match status" value="1"/>
</dbReference>
<evidence type="ECO:0000256" key="13">
    <source>
        <dbReference type="ARBA" id="ARBA00060700"/>
    </source>
</evidence>
<dbReference type="SUPFAM" id="SSF46938">
    <property type="entry name" value="CRAL/TRIO N-terminal domain"/>
    <property type="match status" value="1"/>
</dbReference>
<proteinExistence type="inferred from homology"/>
<evidence type="ECO:0000256" key="12">
    <source>
        <dbReference type="ARBA" id="ARBA00056232"/>
    </source>
</evidence>
<gene>
    <name evidence="20" type="primary">Mo03563</name>
    <name evidence="20" type="ORF">E5Q_03563</name>
</gene>
<comment type="similarity">
    <text evidence="4">Belongs to the cytidine and deoxycytidylate deaminase family.</text>
</comment>
<reference evidence="20 21" key="1">
    <citation type="journal article" date="2011" name="J. Gen. Appl. Microbiol.">
        <title>Draft genome sequencing of the enigmatic basidiomycete Mixia osmundae.</title>
        <authorList>
            <person name="Nishida H."/>
            <person name="Nagatsuka Y."/>
            <person name="Sugiyama J."/>
        </authorList>
    </citation>
    <scope>NUCLEOTIDE SEQUENCE [LARGE SCALE GENOMIC DNA]</scope>
    <source>
        <strain evidence="21">CBS 9802 / IAM 14324 / JCM 22182 / KY 12970</strain>
    </source>
</reference>
<name>G7E1X7_MIXOS</name>